<reference evidence="3 4" key="1">
    <citation type="submission" date="2013-11" db="EMBL/GenBank/DDBJ databases">
        <title>Elucidation of the Photorhabdus temperata genome and generation of transposon mutant library to identify motility mutants.</title>
        <authorList>
            <person name="Hurst S.G.IV."/>
            <person name="Micheals B."/>
            <person name="Abebe-Akele F."/>
            <person name="Rowedder H."/>
            <person name="Bullock H."/>
            <person name="Jackobeck R."/>
            <person name="Janicki E."/>
            <person name="Tisa L.S."/>
        </authorList>
    </citation>
    <scope>NUCLEOTIDE SEQUENCE [LARGE SCALE GENOMIC DNA]</scope>
    <source>
        <strain evidence="3 4">NC19</strain>
    </source>
</reference>
<evidence type="ECO:0000259" key="1">
    <source>
        <dbReference type="Pfam" id="PF10543"/>
    </source>
</evidence>
<proteinExistence type="predicted"/>
<gene>
    <name evidence="3" type="ORF">PTE_02998</name>
</gene>
<dbReference type="InterPro" id="IPR018876">
    <property type="entry name" value="Phage_P22_antirepressor_C"/>
</dbReference>
<evidence type="ECO:0000313" key="4">
    <source>
        <dbReference type="Proteomes" id="UP000018957"/>
    </source>
</evidence>
<keyword evidence="4" id="KW-1185">Reference proteome</keyword>
<feature type="domain" description="Bacteriophage P22 antirepressor protein C-terminal" evidence="2">
    <location>
        <begin position="143"/>
        <end position="212"/>
    </location>
</feature>
<evidence type="ECO:0000313" key="3">
    <source>
        <dbReference type="EMBL" id="ETS31047.1"/>
    </source>
</evidence>
<accession>W3V5E7</accession>
<dbReference type="PATRIC" id="fig|1004151.3.peg.3095"/>
<evidence type="ECO:0000259" key="2">
    <source>
        <dbReference type="Pfam" id="PF10548"/>
    </source>
</evidence>
<protein>
    <submittedName>
        <fullName evidence="3">ORF6N domain-containing protein</fullName>
    </submittedName>
</protein>
<dbReference type="Pfam" id="PF10548">
    <property type="entry name" value="P22_AR_C"/>
    <property type="match status" value="1"/>
</dbReference>
<dbReference type="Pfam" id="PF10543">
    <property type="entry name" value="ORF6N"/>
    <property type="match status" value="1"/>
</dbReference>
<dbReference type="RefSeq" id="WP_110742915.1">
    <property type="nucleotide sequence ID" value="NZ_AYSJ01000013.1"/>
</dbReference>
<dbReference type="EMBL" id="AYSJ01000013">
    <property type="protein sequence ID" value="ETS31047.1"/>
    <property type="molecule type" value="Genomic_DNA"/>
</dbReference>
<dbReference type="AlphaFoldDB" id="W3V5E7"/>
<dbReference type="Proteomes" id="UP000018957">
    <property type="component" value="Unassembled WGS sequence"/>
</dbReference>
<feature type="domain" description="KilA-N DNA-binding" evidence="1">
    <location>
        <begin position="19"/>
        <end position="106"/>
    </location>
</feature>
<organism evidence="3 4">
    <name type="scientific">Photorhabdus khanii NC19</name>
    <dbReference type="NCBI Taxonomy" id="1004151"/>
    <lineage>
        <taxon>Bacteria</taxon>
        <taxon>Pseudomonadati</taxon>
        <taxon>Pseudomonadota</taxon>
        <taxon>Gammaproteobacteria</taxon>
        <taxon>Enterobacterales</taxon>
        <taxon>Morganellaceae</taxon>
        <taxon>Photorhabdus</taxon>
    </lineage>
</organism>
<sequence>MSSIAINEMHNTINAENLPVITHNSIPVITTELLAKLYGTEIINIQVNFSRHADRFIAGKHYFKLEGEELRELKRELTQSKSVEIARNVRALTLWTERGAARHAKMLETDQAWDVFEALEDFYFNQKEGEFLGKQQELPVPHKTQFTDEELCSLCWLWRNAVEMISSISDVYPILRAAEHRLAGKYYSMQREYPRNTNIVRRLLERETAHIECASFIDNDWRVLHSLRIPNSPF</sequence>
<comment type="caution">
    <text evidence="3">The sequence shown here is derived from an EMBL/GenBank/DDBJ whole genome shotgun (WGS) entry which is preliminary data.</text>
</comment>
<dbReference type="InterPro" id="IPR018873">
    <property type="entry name" value="KilA-N_DNA-bd_domain"/>
</dbReference>
<dbReference type="OrthoDB" id="5574448at2"/>
<name>W3V5E7_9GAMM</name>